<keyword evidence="4" id="KW-0175">Coiled coil</keyword>
<feature type="region of interest" description="Disordered" evidence="6">
    <location>
        <begin position="116"/>
        <end position="139"/>
    </location>
</feature>
<keyword evidence="3" id="KW-0653">Protein transport</keyword>
<feature type="transmembrane region" description="Helical" evidence="7">
    <location>
        <begin position="243"/>
        <end position="262"/>
    </location>
</feature>
<accession>N1PHZ9</accession>
<dbReference type="HOGENOM" id="CLU_053570_0_0_1"/>
<reference evidence="10" key="1">
    <citation type="journal article" date="2012" name="PLoS Genet.">
        <title>The genomes of the fungal plant pathogens Cladosporium fulvum and Dothistroma septosporum reveal adaptation to different hosts and lifestyles but also signatures of common ancestry.</title>
        <authorList>
            <person name="de Wit P.J.G.M."/>
            <person name="van der Burgt A."/>
            <person name="Oekmen B."/>
            <person name="Stergiopoulos I."/>
            <person name="Abd-Elsalam K.A."/>
            <person name="Aerts A.L."/>
            <person name="Bahkali A.H."/>
            <person name="Beenen H.G."/>
            <person name="Chettri P."/>
            <person name="Cox M.P."/>
            <person name="Datema E."/>
            <person name="de Vries R.P."/>
            <person name="Dhillon B."/>
            <person name="Ganley A.R."/>
            <person name="Griffiths S.A."/>
            <person name="Guo Y."/>
            <person name="Hamelin R.C."/>
            <person name="Henrissat B."/>
            <person name="Kabir M.S."/>
            <person name="Jashni M.K."/>
            <person name="Kema G."/>
            <person name="Klaubauf S."/>
            <person name="Lapidus A."/>
            <person name="Levasseur A."/>
            <person name="Lindquist E."/>
            <person name="Mehrabi R."/>
            <person name="Ohm R.A."/>
            <person name="Owen T.J."/>
            <person name="Salamov A."/>
            <person name="Schwelm A."/>
            <person name="Schijlen E."/>
            <person name="Sun H."/>
            <person name="van den Burg H.A."/>
            <person name="van Ham R.C.H.J."/>
            <person name="Zhang S."/>
            <person name="Goodwin S.B."/>
            <person name="Grigoriev I.V."/>
            <person name="Collemare J."/>
            <person name="Bradshaw R.E."/>
        </authorList>
    </citation>
    <scope>NUCLEOTIDE SEQUENCE [LARGE SCALE GENOMIC DNA]</scope>
    <source>
        <strain evidence="10">NZE10 / CBS 128990</strain>
    </source>
</reference>
<proteinExistence type="predicted"/>
<evidence type="ECO:0000259" key="8">
    <source>
        <dbReference type="PROSITE" id="PS50192"/>
    </source>
</evidence>
<dbReference type="GO" id="GO:0005484">
    <property type="term" value="F:SNAP receptor activity"/>
    <property type="evidence" value="ECO:0007669"/>
    <property type="project" value="TreeGrafter"/>
</dbReference>
<dbReference type="Proteomes" id="UP000016933">
    <property type="component" value="Unassembled WGS sequence"/>
</dbReference>
<name>N1PHZ9_DOTSN</name>
<dbReference type="GO" id="GO:0031201">
    <property type="term" value="C:SNARE complex"/>
    <property type="evidence" value="ECO:0007669"/>
    <property type="project" value="TreeGrafter"/>
</dbReference>
<feature type="domain" description="T-SNARE coiled-coil homology" evidence="8">
    <location>
        <begin position="173"/>
        <end position="235"/>
    </location>
</feature>
<evidence type="ECO:0000256" key="2">
    <source>
        <dbReference type="ARBA" id="ARBA00022448"/>
    </source>
</evidence>
<dbReference type="eggNOG" id="ENOG502S813">
    <property type="taxonomic scope" value="Eukaryota"/>
</dbReference>
<evidence type="ECO:0000256" key="5">
    <source>
        <dbReference type="ARBA" id="ARBA00023136"/>
    </source>
</evidence>
<dbReference type="FunFam" id="1.20.5.110:FF:000060">
    <property type="entry name" value="SNARE complex subunit (Syn8)"/>
    <property type="match status" value="1"/>
</dbReference>
<evidence type="ECO:0000256" key="4">
    <source>
        <dbReference type="ARBA" id="ARBA00023054"/>
    </source>
</evidence>
<evidence type="ECO:0000256" key="7">
    <source>
        <dbReference type="SAM" id="Phobius"/>
    </source>
</evidence>
<dbReference type="InterPro" id="IPR045242">
    <property type="entry name" value="Syntaxin"/>
</dbReference>
<evidence type="ECO:0000313" key="10">
    <source>
        <dbReference type="Proteomes" id="UP000016933"/>
    </source>
</evidence>
<evidence type="ECO:0000313" key="9">
    <source>
        <dbReference type="EMBL" id="EME40946.1"/>
    </source>
</evidence>
<comment type="subcellular location">
    <subcellularLocation>
        <location evidence="1">Endomembrane system</location>
    </subcellularLocation>
</comment>
<evidence type="ECO:0000256" key="3">
    <source>
        <dbReference type="ARBA" id="ARBA00022927"/>
    </source>
</evidence>
<dbReference type="GO" id="GO:0006906">
    <property type="term" value="P:vesicle fusion"/>
    <property type="evidence" value="ECO:0007669"/>
    <property type="project" value="TreeGrafter"/>
</dbReference>
<dbReference type="GO" id="GO:0000149">
    <property type="term" value="F:SNARE binding"/>
    <property type="evidence" value="ECO:0007669"/>
    <property type="project" value="TreeGrafter"/>
</dbReference>
<keyword evidence="7" id="KW-0812">Transmembrane</keyword>
<dbReference type="PANTHER" id="PTHR19957:SF423">
    <property type="entry name" value="SYNTAXIN-8-RELATED"/>
    <property type="match status" value="1"/>
</dbReference>
<reference evidence="9 10" key="2">
    <citation type="journal article" date="2012" name="PLoS Pathog.">
        <title>Diverse lifestyles and strategies of plant pathogenesis encoded in the genomes of eighteen Dothideomycetes fungi.</title>
        <authorList>
            <person name="Ohm R.A."/>
            <person name="Feau N."/>
            <person name="Henrissat B."/>
            <person name="Schoch C.L."/>
            <person name="Horwitz B.A."/>
            <person name="Barry K.W."/>
            <person name="Condon B.J."/>
            <person name="Copeland A.C."/>
            <person name="Dhillon B."/>
            <person name="Glaser F."/>
            <person name="Hesse C.N."/>
            <person name="Kosti I."/>
            <person name="LaButti K."/>
            <person name="Lindquist E.A."/>
            <person name="Lucas S."/>
            <person name="Salamov A.A."/>
            <person name="Bradshaw R.E."/>
            <person name="Ciuffetti L."/>
            <person name="Hamelin R.C."/>
            <person name="Kema G.H.J."/>
            <person name="Lawrence C."/>
            <person name="Scott J.A."/>
            <person name="Spatafora J.W."/>
            <person name="Turgeon B.G."/>
            <person name="de Wit P.J.G.M."/>
            <person name="Zhong S."/>
            <person name="Goodwin S.B."/>
            <person name="Grigoriev I.V."/>
        </authorList>
    </citation>
    <scope>NUCLEOTIDE SEQUENCE [LARGE SCALE GENOMIC DNA]</scope>
    <source>
        <strain evidence="10">NZE10 / CBS 128990</strain>
    </source>
</reference>
<keyword evidence="5 7" id="KW-0472">Membrane</keyword>
<dbReference type="GO" id="GO:0048278">
    <property type="term" value="P:vesicle docking"/>
    <property type="evidence" value="ECO:0007669"/>
    <property type="project" value="TreeGrafter"/>
</dbReference>
<dbReference type="PANTHER" id="PTHR19957">
    <property type="entry name" value="SYNTAXIN"/>
    <property type="match status" value="1"/>
</dbReference>
<evidence type="ECO:0000256" key="6">
    <source>
        <dbReference type="SAM" id="MobiDB-lite"/>
    </source>
</evidence>
<keyword evidence="10" id="KW-1185">Reference proteome</keyword>
<dbReference type="OrthoDB" id="244190at2759"/>
<dbReference type="STRING" id="675120.N1PHZ9"/>
<dbReference type="Gene3D" id="1.20.5.110">
    <property type="match status" value="1"/>
</dbReference>
<keyword evidence="2" id="KW-0813">Transport</keyword>
<dbReference type="GO" id="GO:0005768">
    <property type="term" value="C:endosome"/>
    <property type="evidence" value="ECO:0007669"/>
    <property type="project" value="UniProtKB-ARBA"/>
</dbReference>
<evidence type="ECO:0000256" key="1">
    <source>
        <dbReference type="ARBA" id="ARBA00004308"/>
    </source>
</evidence>
<dbReference type="GO" id="GO:0006886">
    <property type="term" value="P:intracellular protein transport"/>
    <property type="evidence" value="ECO:0007669"/>
    <property type="project" value="TreeGrafter"/>
</dbReference>
<dbReference type="PROSITE" id="PS50192">
    <property type="entry name" value="T_SNARE"/>
    <property type="match status" value="1"/>
</dbReference>
<gene>
    <name evidence="9" type="ORF">DOTSEDRAFT_74484</name>
</gene>
<dbReference type="Pfam" id="PF05739">
    <property type="entry name" value="SNARE"/>
    <property type="match status" value="1"/>
</dbReference>
<dbReference type="SUPFAM" id="SSF58038">
    <property type="entry name" value="SNARE fusion complex"/>
    <property type="match status" value="1"/>
</dbReference>
<dbReference type="SMART" id="SM00397">
    <property type="entry name" value="t_SNARE"/>
    <property type="match status" value="1"/>
</dbReference>
<keyword evidence="7" id="KW-1133">Transmembrane helix</keyword>
<dbReference type="InterPro" id="IPR000727">
    <property type="entry name" value="T_SNARE_dom"/>
</dbReference>
<dbReference type="OMA" id="QIHAYHS"/>
<protein>
    <recommendedName>
        <fullName evidence="8">t-SNARE coiled-coil homology domain-containing protein</fullName>
    </recommendedName>
</protein>
<dbReference type="AlphaFoldDB" id="N1PHZ9"/>
<dbReference type="CDD" id="cd15859">
    <property type="entry name" value="SNARE_SYN8"/>
    <property type="match status" value="1"/>
</dbReference>
<organism evidence="9 10">
    <name type="scientific">Dothistroma septosporum (strain NZE10 / CBS 128990)</name>
    <name type="common">Red band needle blight fungus</name>
    <name type="synonym">Mycosphaerella pini</name>
    <dbReference type="NCBI Taxonomy" id="675120"/>
    <lineage>
        <taxon>Eukaryota</taxon>
        <taxon>Fungi</taxon>
        <taxon>Dikarya</taxon>
        <taxon>Ascomycota</taxon>
        <taxon>Pezizomycotina</taxon>
        <taxon>Dothideomycetes</taxon>
        <taxon>Dothideomycetidae</taxon>
        <taxon>Mycosphaerellales</taxon>
        <taxon>Mycosphaerellaceae</taxon>
        <taxon>Dothistroma</taxon>
    </lineage>
</organism>
<dbReference type="EMBL" id="KB446543">
    <property type="protein sequence ID" value="EME40946.1"/>
    <property type="molecule type" value="Genomic_DNA"/>
</dbReference>
<sequence length="263" mass="29731">MAMSATTIKQLFLLADHLKLSLLERQRAISLNIEPTKQDASITRSLSQLRDGIDILAAQQDDLGTADDSTSELSRIRKQYGDLYAQFHGTAPPSVSTTHPNDPALADDLAHAQSRFTRSQRNRNVRFRDNPSDEEDDSANRAALFQDQQRYRDEPEAANQSNLDNVQIHTHHKQVLREQDEQLETLGQSIGRQRVLGEQMGMEIDDQNALLDDVERGVDRHSNTLSGAQKRLGHISRKAKDNWNWITITVLIIILVLLIIVLK</sequence>
<dbReference type="GO" id="GO:0006896">
    <property type="term" value="P:Golgi to vacuole transport"/>
    <property type="evidence" value="ECO:0007669"/>
    <property type="project" value="UniProtKB-ARBA"/>
</dbReference>